<protein>
    <submittedName>
        <fullName evidence="1">Uncharacterized protein</fullName>
    </submittedName>
</protein>
<accession>A0A420JBG8</accession>
<proteinExistence type="predicted"/>
<sequence length="65" mass="7364">MEAARRAPNVVWQHLGSGMEGSRSQLAGIKQEMRPTWRASTTEIQLQSQSRPQTIDEHLILTTTF</sequence>
<dbReference type="EMBL" id="MCBS01014421">
    <property type="protein sequence ID" value="RKF84139.1"/>
    <property type="molecule type" value="Genomic_DNA"/>
</dbReference>
<reference evidence="1 2" key="1">
    <citation type="journal article" date="2018" name="BMC Genomics">
        <title>Comparative genome analyses reveal sequence features reflecting distinct modes of host-adaptation between dicot and monocot powdery mildew.</title>
        <authorList>
            <person name="Wu Y."/>
            <person name="Ma X."/>
            <person name="Pan Z."/>
            <person name="Kale S.D."/>
            <person name="Song Y."/>
            <person name="King H."/>
            <person name="Zhang Q."/>
            <person name="Presley C."/>
            <person name="Deng X."/>
            <person name="Wei C.I."/>
            <person name="Xiao S."/>
        </authorList>
    </citation>
    <scope>NUCLEOTIDE SEQUENCE [LARGE SCALE GENOMIC DNA]</scope>
    <source>
        <strain evidence="1">UMSG1</strain>
    </source>
</reference>
<comment type="caution">
    <text evidence="1">The sequence shown here is derived from an EMBL/GenBank/DDBJ whole genome shotgun (WGS) entry which is preliminary data.</text>
</comment>
<name>A0A420JBG8_9PEZI</name>
<evidence type="ECO:0000313" key="1">
    <source>
        <dbReference type="EMBL" id="RKF84139.1"/>
    </source>
</evidence>
<organism evidence="1 2">
    <name type="scientific">Golovinomyces cichoracearum</name>
    <dbReference type="NCBI Taxonomy" id="62708"/>
    <lineage>
        <taxon>Eukaryota</taxon>
        <taxon>Fungi</taxon>
        <taxon>Dikarya</taxon>
        <taxon>Ascomycota</taxon>
        <taxon>Pezizomycotina</taxon>
        <taxon>Leotiomycetes</taxon>
        <taxon>Erysiphales</taxon>
        <taxon>Erysiphaceae</taxon>
        <taxon>Golovinomyces</taxon>
    </lineage>
</organism>
<dbReference type="AlphaFoldDB" id="A0A420JBG8"/>
<dbReference type="Proteomes" id="UP000285326">
    <property type="component" value="Unassembled WGS sequence"/>
</dbReference>
<evidence type="ECO:0000313" key="2">
    <source>
        <dbReference type="Proteomes" id="UP000285326"/>
    </source>
</evidence>
<gene>
    <name evidence="1" type="ORF">GcM1_144011</name>
</gene>